<reference evidence="1 2" key="1">
    <citation type="submission" date="2015-09" db="EMBL/GenBank/DDBJ databases">
        <title>Draft genome of the parasitic nematode Teladorsagia circumcincta isolate WARC Sus (inbred).</title>
        <authorList>
            <person name="Mitreva M."/>
        </authorList>
    </citation>
    <scope>NUCLEOTIDE SEQUENCE [LARGE SCALE GENOMIC DNA]</scope>
    <source>
        <strain evidence="1 2">S</strain>
    </source>
</reference>
<dbReference type="AlphaFoldDB" id="A0A2G9V367"/>
<evidence type="ECO:0000313" key="2">
    <source>
        <dbReference type="Proteomes" id="UP000230423"/>
    </source>
</evidence>
<dbReference type="EMBL" id="KZ345055">
    <property type="protein sequence ID" value="PIO76402.1"/>
    <property type="molecule type" value="Genomic_DNA"/>
</dbReference>
<name>A0A2G9V367_TELCI</name>
<protein>
    <submittedName>
        <fullName evidence="1">Uncharacterized protein</fullName>
    </submittedName>
</protein>
<evidence type="ECO:0000313" key="1">
    <source>
        <dbReference type="EMBL" id="PIO76402.1"/>
    </source>
</evidence>
<accession>A0A2G9V367</accession>
<gene>
    <name evidence="1" type="ORF">TELCIR_01518</name>
</gene>
<proteinExistence type="predicted"/>
<organism evidence="1 2">
    <name type="scientific">Teladorsagia circumcincta</name>
    <name type="common">Brown stomach worm</name>
    <name type="synonym">Ostertagia circumcincta</name>
    <dbReference type="NCBI Taxonomy" id="45464"/>
    <lineage>
        <taxon>Eukaryota</taxon>
        <taxon>Metazoa</taxon>
        <taxon>Ecdysozoa</taxon>
        <taxon>Nematoda</taxon>
        <taxon>Chromadorea</taxon>
        <taxon>Rhabditida</taxon>
        <taxon>Rhabditina</taxon>
        <taxon>Rhabditomorpha</taxon>
        <taxon>Strongyloidea</taxon>
        <taxon>Trichostrongylidae</taxon>
        <taxon>Teladorsagia</taxon>
    </lineage>
</organism>
<sequence length="103" mass="11869">MNPSETSLKVDEIFKREKVTTSSPTINKPINDMEPLCMPDVHRKSKPAHLKRVNKGAECLRRQHTRDKFRDSLAVKEQTSGKEGRVEDPPHFLTGLKVNWLYV</sequence>
<keyword evidence="2" id="KW-1185">Reference proteome</keyword>
<dbReference type="Proteomes" id="UP000230423">
    <property type="component" value="Unassembled WGS sequence"/>
</dbReference>